<keyword evidence="3" id="KW-1185">Reference proteome</keyword>
<proteinExistence type="predicted"/>
<evidence type="ECO:0000256" key="1">
    <source>
        <dbReference type="SAM" id="MobiDB-lite"/>
    </source>
</evidence>
<reference evidence="2" key="1">
    <citation type="journal article" date="2021" name="Mol. Plant Microbe Interact.">
        <title>Complete Genome Sequence of the Plant-Pathogenic Fungus Colletotrichum lupini.</title>
        <authorList>
            <person name="Baroncelli R."/>
            <person name="Pensec F."/>
            <person name="Da Lio D."/>
            <person name="Boufleur T."/>
            <person name="Vicente I."/>
            <person name="Sarrocco S."/>
            <person name="Picot A."/>
            <person name="Baraldi E."/>
            <person name="Sukno S."/>
            <person name="Thon M."/>
            <person name="Le Floch G."/>
        </authorList>
    </citation>
    <scope>NUCLEOTIDE SEQUENCE</scope>
    <source>
        <strain evidence="2">IMI 504893</strain>
    </source>
</reference>
<dbReference type="Proteomes" id="UP000830671">
    <property type="component" value="Chromosome 2"/>
</dbReference>
<organism evidence="2 3">
    <name type="scientific">Colletotrichum lupini</name>
    <dbReference type="NCBI Taxonomy" id="145971"/>
    <lineage>
        <taxon>Eukaryota</taxon>
        <taxon>Fungi</taxon>
        <taxon>Dikarya</taxon>
        <taxon>Ascomycota</taxon>
        <taxon>Pezizomycotina</taxon>
        <taxon>Sordariomycetes</taxon>
        <taxon>Hypocreomycetidae</taxon>
        <taxon>Glomerellales</taxon>
        <taxon>Glomerellaceae</taxon>
        <taxon>Colletotrichum</taxon>
        <taxon>Colletotrichum acutatum species complex</taxon>
    </lineage>
</organism>
<dbReference type="GeneID" id="73337363"/>
<dbReference type="EMBL" id="CP019474">
    <property type="protein sequence ID" value="UQC77858.1"/>
    <property type="molecule type" value="Genomic_DNA"/>
</dbReference>
<accession>A0A9Q8WBP9</accession>
<dbReference type="KEGG" id="clup:CLUP02_03330"/>
<gene>
    <name evidence="2" type="ORF">CLUP02_03330</name>
</gene>
<evidence type="ECO:0000313" key="3">
    <source>
        <dbReference type="Proteomes" id="UP000830671"/>
    </source>
</evidence>
<evidence type="ECO:0000313" key="2">
    <source>
        <dbReference type="EMBL" id="UQC77858.1"/>
    </source>
</evidence>
<dbReference type="RefSeq" id="XP_049139496.1">
    <property type="nucleotide sequence ID" value="XM_049282353.1"/>
</dbReference>
<name>A0A9Q8WBP9_9PEZI</name>
<sequence length="1441" mass="159272">MINSDVSGDGYLTFEPRLVLCALTPAEATCCTTELIPALELQLNGAITTEVLVSVDVGRFSNTLRYVPGSRKLTSRIVLNVGQISEIVRLSLHKDKGLHQDRNRARLIPPQRSTCLERMTSGTKGPNPDERYLDLQTSKCTPYVLDISDKAHLAFATFPRSGLPEVFSTLMNFDAFAIGLQSSMTPIRHLRGFSLLTIDASHALGQLVSGCSDSATTAFTFRPSRSAKTTRFTFPQLRLCAPASDELHSHGDFPTCVRATFLPYTTCPPPCPSNLNLNYAASWAARSSSPSVNDSSTGFSPHQPPEHLSFHRLDYIPGTGTSKTSHDVGDYIPGAAPERQSSLSLTPSWIDFQTIKMSVATQVGTAVDTPRHAYLFLTSFQVPFEKGRLQMRAGAPIMPFHHRELPGIDTFSTSSASRRHNYTGIAPRVAPVSYPPSVLETCLNATVNRAAQAVQLRPLDSARCQLLDASKRYRLDGTELNKTVAPGANHIILTSRIVELQSHHNLPKIEQHLSTRRANYEDAVVGFSQALTGLSGWTTSPMLAHLSPSHYNLALAHPRCQPLQIQAEPWRYSSTEYFSTVAYRQLIRSTIFRHYEWFLLGVFARTSKLSSQISSRCVVYGNIAHIPRAPQSLSFPDRPAPCRCLGKYMTGYAICVPSARNAHQSRMPRPVWSHMDRAMYVYCVYASPFFSTNPRRMISIASPLPDTSQRDNHQTLVMLIPQPSIRVADEGFRAVLACWRILPRDYYGTRGTKRGVLICVTRTDMLRFRNKIPRSAHTAASWSPKGVGVCHLSNTRMKQVVWLGGDGESLHVPLAYTVDSGRRRIGSTKSLAALTYVYAVRSRLIIDFGRRDDLSSGDQMWSPTDNMFRAASRQTLSSDIDHVRTGGENDAVHVVRSYAPRRGELPLVFLGSPYHVHLPPGDPAARRKNPLFTLITGELSSRLPVGTPGKQTFAARPPFLHYCVLWHVPPYIPPLPGIFSTLSSSNSLSFPFFSRASPPVTQSQRTHLRPHVQRYDWLFTSTPQPRPYASICTTNDERQGSESLLAARAGFGGRRRRSKATGPSSLGFSKDGRQATSFDSTALSTAAALRQDQEGLLLIFEQNAFLSSLSIRHLAFLLWEMSVSRASRGAGIRIQIDDAQTRSLPYPYILLHLSLPSYRGDAVRCTRCTRLGTQGLGAAPAYGRPHLIITSWVRGRRRNVFPLMDHTGIDIASIESCPRNGRPSSARLQLHLETRRPVFAGILFVKGTSSMSSERARSLAGKPMTRQDDSIRPLNARSVLTCSSTSFQTKQIPRDARCGPLSPPSSDLVVALSTVEASHPSRGSYPSTTINLYISSFKYGTSNFIDEKNIGSRDANFWDATHFSETKGRKKPVFCVRGLVIGNAIDIRLSLFPTSYRNLVYLLDVRCVQPKARGMRASFGAPSGWATSAFVDTMLAGIEAV</sequence>
<feature type="region of interest" description="Disordered" evidence="1">
    <location>
        <begin position="1050"/>
        <end position="1073"/>
    </location>
</feature>
<protein>
    <submittedName>
        <fullName evidence="2">Uncharacterized protein</fullName>
    </submittedName>
</protein>